<dbReference type="PANTHER" id="PTHR10454:SF198">
    <property type="entry name" value="CASPASE-3"/>
    <property type="match status" value="1"/>
</dbReference>
<evidence type="ECO:0000256" key="5">
    <source>
        <dbReference type="ARBA" id="ARBA00022703"/>
    </source>
</evidence>
<dbReference type="InterPro" id="IPR002398">
    <property type="entry name" value="Pept_C14"/>
</dbReference>
<evidence type="ECO:0000256" key="4">
    <source>
        <dbReference type="ARBA" id="ARBA00022670"/>
    </source>
</evidence>
<dbReference type="GO" id="GO:0006915">
    <property type="term" value="P:apoptotic process"/>
    <property type="evidence" value="ECO:0007669"/>
    <property type="project" value="UniProtKB-KW"/>
</dbReference>
<comment type="catalytic activity">
    <reaction evidence="9">
        <text>Strict requirement for an Asp residue at positions P1 and P4. It has a preferred cleavage sequence of Asp-Xaa-Xaa-Asp-|- with a hydrophobic amino-acid residue at P2 and a hydrophilic amino-acid residue at P3, although Val or Ala are also accepted at this position.</text>
        <dbReference type="EC" id="3.4.22.56"/>
    </reaction>
</comment>
<dbReference type="InterPro" id="IPR002138">
    <property type="entry name" value="Pept_C14_p10"/>
</dbReference>
<dbReference type="InterPro" id="IPR033139">
    <property type="entry name" value="Caspase_cys_AS"/>
</dbReference>
<dbReference type="InterPro" id="IPR029030">
    <property type="entry name" value="Caspase-like_dom_sf"/>
</dbReference>
<feature type="compositionally biased region" description="Low complexity" evidence="13">
    <location>
        <begin position="29"/>
        <end position="40"/>
    </location>
</feature>
<reference evidence="16" key="1">
    <citation type="journal article" date="2023" name="Science">
        <title>Genome structures resolve the early diversification of teleost fishes.</title>
        <authorList>
            <person name="Parey E."/>
            <person name="Louis A."/>
            <person name="Montfort J."/>
            <person name="Bouchez O."/>
            <person name="Roques C."/>
            <person name="Iampietro C."/>
            <person name="Lluch J."/>
            <person name="Castinel A."/>
            <person name="Donnadieu C."/>
            <person name="Desvignes T."/>
            <person name="Floi Bucao C."/>
            <person name="Jouanno E."/>
            <person name="Wen M."/>
            <person name="Mejri S."/>
            <person name="Dirks R."/>
            <person name="Jansen H."/>
            <person name="Henkel C."/>
            <person name="Chen W.J."/>
            <person name="Zahm M."/>
            <person name="Cabau C."/>
            <person name="Klopp C."/>
            <person name="Thompson A.W."/>
            <person name="Robinson-Rechavi M."/>
            <person name="Braasch I."/>
            <person name="Lecointre G."/>
            <person name="Bobe J."/>
            <person name="Postlethwait J.H."/>
            <person name="Berthelot C."/>
            <person name="Roest Crollius H."/>
            <person name="Guiguen Y."/>
        </authorList>
    </citation>
    <scope>NUCLEOTIDE SEQUENCE</scope>
    <source>
        <strain evidence="16">Concon-B</strain>
    </source>
</reference>
<protein>
    <recommendedName>
        <fullName evidence="11">Caspase-3</fullName>
        <ecNumber evidence="10">3.4.22.56</ecNumber>
    </recommendedName>
</protein>
<gene>
    <name evidence="16" type="ORF">COCON_G00122830</name>
</gene>
<dbReference type="Pfam" id="PF00656">
    <property type="entry name" value="Peptidase_C14"/>
    <property type="match status" value="1"/>
</dbReference>
<evidence type="ECO:0000259" key="14">
    <source>
        <dbReference type="PROSITE" id="PS50207"/>
    </source>
</evidence>
<accession>A0A9Q1DHI8</accession>
<organism evidence="16 17">
    <name type="scientific">Conger conger</name>
    <name type="common">Conger eel</name>
    <name type="synonym">Muraena conger</name>
    <dbReference type="NCBI Taxonomy" id="82655"/>
    <lineage>
        <taxon>Eukaryota</taxon>
        <taxon>Metazoa</taxon>
        <taxon>Chordata</taxon>
        <taxon>Craniata</taxon>
        <taxon>Vertebrata</taxon>
        <taxon>Euteleostomi</taxon>
        <taxon>Actinopterygii</taxon>
        <taxon>Neopterygii</taxon>
        <taxon>Teleostei</taxon>
        <taxon>Anguilliformes</taxon>
        <taxon>Congridae</taxon>
        <taxon>Conger</taxon>
    </lineage>
</organism>
<feature type="domain" description="Caspase family p10" evidence="14">
    <location>
        <begin position="201"/>
        <end position="295"/>
    </location>
</feature>
<dbReference type="FunFam" id="3.40.50.1460:FF:000001">
    <property type="entry name" value="Caspase-3 preproprotein"/>
    <property type="match status" value="1"/>
</dbReference>
<dbReference type="CDD" id="cd00032">
    <property type="entry name" value="CASc"/>
    <property type="match status" value="1"/>
</dbReference>
<dbReference type="PROSITE" id="PS50207">
    <property type="entry name" value="CASPASE_P10"/>
    <property type="match status" value="1"/>
</dbReference>
<dbReference type="InterPro" id="IPR001309">
    <property type="entry name" value="Pept_C14_p20"/>
</dbReference>
<name>A0A9Q1DHI8_CONCO</name>
<keyword evidence="8" id="KW-0865">Zymogen</keyword>
<evidence type="ECO:0000256" key="8">
    <source>
        <dbReference type="ARBA" id="ARBA00023145"/>
    </source>
</evidence>
<evidence type="ECO:0000256" key="9">
    <source>
        <dbReference type="ARBA" id="ARBA00036189"/>
    </source>
</evidence>
<dbReference type="PROSITE" id="PS01121">
    <property type="entry name" value="CASPASE_HIS"/>
    <property type="match status" value="1"/>
</dbReference>
<evidence type="ECO:0000256" key="12">
    <source>
        <dbReference type="RuleBase" id="RU003971"/>
    </source>
</evidence>
<evidence type="ECO:0000256" key="7">
    <source>
        <dbReference type="ARBA" id="ARBA00022807"/>
    </source>
</evidence>
<dbReference type="EMBL" id="JAFJMO010000008">
    <property type="protein sequence ID" value="KAJ8269676.1"/>
    <property type="molecule type" value="Genomic_DNA"/>
</dbReference>
<dbReference type="GO" id="GO:0031264">
    <property type="term" value="C:death-inducing signaling complex"/>
    <property type="evidence" value="ECO:0007669"/>
    <property type="project" value="TreeGrafter"/>
</dbReference>
<keyword evidence="4" id="KW-0645">Protease</keyword>
<dbReference type="GO" id="GO:0005737">
    <property type="term" value="C:cytoplasm"/>
    <property type="evidence" value="ECO:0007669"/>
    <property type="project" value="UniProtKB-SubCell"/>
</dbReference>
<dbReference type="GO" id="GO:0030216">
    <property type="term" value="P:keratinocyte differentiation"/>
    <property type="evidence" value="ECO:0007669"/>
    <property type="project" value="TreeGrafter"/>
</dbReference>
<evidence type="ECO:0000313" key="17">
    <source>
        <dbReference type="Proteomes" id="UP001152803"/>
    </source>
</evidence>
<dbReference type="EC" id="3.4.22.56" evidence="10"/>
<evidence type="ECO:0000256" key="10">
    <source>
        <dbReference type="ARBA" id="ARBA00038900"/>
    </source>
</evidence>
<sequence>MSATEKGNETAQGDCVDTQLDSGLMAEGPSPSSQVAPSQVTGDSDPDKYRYNMNYTSIGRCVIINNKNFKKKGLDTREGTDKDADQAEKTFRWLGYDVKTFKDLKVAKMVTELTKVSKEDHSKMASFVCVLLSHGEDKVIFGTDREVELSELTSLFRGDRCATLVGKPKLFFIQACRGKEFDDGIVGMSLGDSEAIEAEESTPRIPVEADFLYGYSTAPGYYAWRNAQNGSWFIQSLCSILEEFGKQLELMQLMTRVNNMVALSFQSTNSKSSLHAKKQIPCIVSMLTKELYFPK</sequence>
<dbReference type="Proteomes" id="UP001152803">
    <property type="component" value="Unassembled WGS sequence"/>
</dbReference>
<keyword evidence="5" id="KW-0053">Apoptosis</keyword>
<dbReference type="GO" id="GO:0043525">
    <property type="term" value="P:positive regulation of neuron apoptotic process"/>
    <property type="evidence" value="ECO:0007669"/>
    <property type="project" value="TreeGrafter"/>
</dbReference>
<dbReference type="SMART" id="SM00115">
    <property type="entry name" value="CASc"/>
    <property type="match status" value="1"/>
</dbReference>
<feature type="compositionally biased region" description="Polar residues" evidence="13">
    <location>
        <begin position="1"/>
        <end position="11"/>
    </location>
</feature>
<dbReference type="GO" id="GO:0006508">
    <property type="term" value="P:proteolysis"/>
    <property type="evidence" value="ECO:0007669"/>
    <property type="project" value="UniProtKB-KW"/>
</dbReference>
<dbReference type="InterPro" id="IPR011600">
    <property type="entry name" value="Pept_C14_caspase"/>
</dbReference>
<evidence type="ECO:0000256" key="3">
    <source>
        <dbReference type="ARBA" id="ARBA00022490"/>
    </source>
</evidence>
<dbReference type="PROSITE" id="PS50208">
    <property type="entry name" value="CASPASE_P20"/>
    <property type="match status" value="1"/>
</dbReference>
<comment type="subcellular location">
    <subcellularLocation>
        <location evidence="1">Cytoplasm</location>
    </subcellularLocation>
</comment>
<dbReference type="GO" id="GO:0004197">
    <property type="term" value="F:cysteine-type endopeptidase activity"/>
    <property type="evidence" value="ECO:0007669"/>
    <property type="project" value="InterPro"/>
</dbReference>
<evidence type="ECO:0000256" key="13">
    <source>
        <dbReference type="SAM" id="MobiDB-lite"/>
    </source>
</evidence>
<dbReference type="OrthoDB" id="6116485at2759"/>
<evidence type="ECO:0000256" key="11">
    <source>
        <dbReference type="ARBA" id="ARBA00039708"/>
    </source>
</evidence>
<feature type="domain" description="Caspase family p20" evidence="15">
    <location>
        <begin position="57"/>
        <end position="180"/>
    </location>
</feature>
<dbReference type="Gene3D" id="3.40.50.1460">
    <property type="match status" value="1"/>
</dbReference>
<evidence type="ECO:0000259" key="15">
    <source>
        <dbReference type="PROSITE" id="PS50208"/>
    </source>
</evidence>
<keyword evidence="17" id="KW-1185">Reference proteome</keyword>
<comment type="caution">
    <text evidence="16">The sequence shown here is derived from an EMBL/GenBank/DDBJ whole genome shotgun (WGS) entry which is preliminary data.</text>
</comment>
<dbReference type="PROSITE" id="PS01122">
    <property type="entry name" value="CASPASE_CYS"/>
    <property type="match status" value="1"/>
</dbReference>
<feature type="region of interest" description="Disordered" evidence="13">
    <location>
        <begin position="1"/>
        <end position="47"/>
    </location>
</feature>
<evidence type="ECO:0000256" key="2">
    <source>
        <dbReference type="ARBA" id="ARBA00010134"/>
    </source>
</evidence>
<keyword evidence="7" id="KW-0788">Thiol protease</keyword>
<dbReference type="GO" id="GO:0030182">
    <property type="term" value="P:neuron differentiation"/>
    <property type="evidence" value="ECO:0007669"/>
    <property type="project" value="TreeGrafter"/>
</dbReference>
<evidence type="ECO:0000256" key="1">
    <source>
        <dbReference type="ARBA" id="ARBA00004496"/>
    </source>
</evidence>
<keyword evidence="3" id="KW-0963">Cytoplasm</keyword>
<dbReference type="InterPro" id="IPR015917">
    <property type="entry name" value="Pept_C14A"/>
</dbReference>
<dbReference type="PANTHER" id="PTHR10454">
    <property type="entry name" value="CASPASE"/>
    <property type="match status" value="1"/>
</dbReference>
<dbReference type="SUPFAM" id="SSF52129">
    <property type="entry name" value="Caspase-like"/>
    <property type="match status" value="1"/>
</dbReference>
<dbReference type="PRINTS" id="PR00376">
    <property type="entry name" value="IL1BCENZYME"/>
</dbReference>
<evidence type="ECO:0000256" key="6">
    <source>
        <dbReference type="ARBA" id="ARBA00022801"/>
    </source>
</evidence>
<dbReference type="GO" id="GO:0030218">
    <property type="term" value="P:erythrocyte differentiation"/>
    <property type="evidence" value="ECO:0007669"/>
    <property type="project" value="TreeGrafter"/>
</dbReference>
<comment type="similarity">
    <text evidence="2 12">Belongs to the peptidase C14A family.</text>
</comment>
<proteinExistence type="inferred from homology"/>
<dbReference type="InterPro" id="IPR016129">
    <property type="entry name" value="Caspase_his_AS"/>
</dbReference>
<dbReference type="AlphaFoldDB" id="A0A9Q1DHI8"/>
<evidence type="ECO:0000313" key="16">
    <source>
        <dbReference type="EMBL" id="KAJ8269676.1"/>
    </source>
</evidence>
<keyword evidence="6" id="KW-0378">Hydrolase</keyword>